<name>A0ABQ3WX36_9ACTN</name>
<dbReference type="SMART" id="SM00382">
    <property type="entry name" value="AAA"/>
    <property type="match status" value="1"/>
</dbReference>
<evidence type="ECO:0000259" key="4">
    <source>
        <dbReference type="PROSITE" id="PS50893"/>
    </source>
</evidence>
<dbReference type="PANTHER" id="PTHR24220:SF659">
    <property type="entry name" value="TRANSPORTER, PUTATIVE-RELATED"/>
    <property type="match status" value="1"/>
</dbReference>
<gene>
    <name evidence="5" type="ORF">Aca07nite_79860</name>
</gene>
<reference evidence="5" key="1">
    <citation type="submission" date="2021-01" db="EMBL/GenBank/DDBJ databases">
        <title>Whole genome shotgun sequence of Actinoplanes capillaceus NBRC 16408.</title>
        <authorList>
            <person name="Komaki H."/>
            <person name="Tamura T."/>
        </authorList>
    </citation>
    <scope>NUCLEOTIDE SEQUENCE [LARGE SCALE GENOMIC DNA]</scope>
    <source>
        <strain evidence="5">NBRC 16408</strain>
    </source>
</reference>
<comment type="caution">
    <text evidence="5">The sequence shown here is derived from an EMBL/GenBank/DDBJ whole genome shotgun (WGS) entry which is preliminary data.</text>
</comment>
<dbReference type="InterPro" id="IPR003593">
    <property type="entry name" value="AAA+_ATPase"/>
</dbReference>
<organism evidence="5">
    <name type="scientific">Actinoplanes campanulatus</name>
    <dbReference type="NCBI Taxonomy" id="113559"/>
    <lineage>
        <taxon>Bacteria</taxon>
        <taxon>Bacillati</taxon>
        <taxon>Actinomycetota</taxon>
        <taxon>Actinomycetes</taxon>
        <taxon>Micromonosporales</taxon>
        <taxon>Micromonosporaceae</taxon>
        <taxon>Actinoplanes</taxon>
    </lineage>
</organism>
<sequence>MPDVLRAPGLLASAGMTDLIRLRAVSKRYEQTGPPALDGVDLTVAAGEAVAVMGPSGSGKSTLLNLVAGLDRPTSGDVEVAGTALTRLSEKALARFRRSGIGIVFQFFHLIDDLTARDNVLVPADLAGAGRRAARARAAELLETLGVAGRADAYPAELSGGERQRVAIARALINRPPLLLADEPTGAVDAATGEQVAELLRELNRNGQTVLLVTHDADLANRCATRTIEVRDGRVTA</sequence>
<evidence type="ECO:0000256" key="3">
    <source>
        <dbReference type="ARBA" id="ARBA00022840"/>
    </source>
</evidence>
<evidence type="ECO:0000313" key="5">
    <source>
        <dbReference type="EMBL" id="GID50711.1"/>
    </source>
</evidence>
<evidence type="ECO:0000256" key="1">
    <source>
        <dbReference type="ARBA" id="ARBA00022448"/>
    </source>
</evidence>
<dbReference type="InterPro" id="IPR003439">
    <property type="entry name" value="ABC_transporter-like_ATP-bd"/>
</dbReference>
<dbReference type="GO" id="GO:0005524">
    <property type="term" value="F:ATP binding"/>
    <property type="evidence" value="ECO:0007669"/>
    <property type="project" value="UniProtKB-KW"/>
</dbReference>
<dbReference type="PANTHER" id="PTHR24220">
    <property type="entry name" value="IMPORT ATP-BINDING PROTEIN"/>
    <property type="match status" value="1"/>
</dbReference>
<dbReference type="InterPro" id="IPR027417">
    <property type="entry name" value="P-loop_NTPase"/>
</dbReference>
<feature type="domain" description="ABC transporter" evidence="4">
    <location>
        <begin position="20"/>
        <end position="237"/>
    </location>
</feature>
<keyword evidence="1" id="KW-0813">Transport</keyword>
<dbReference type="PROSITE" id="PS00211">
    <property type="entry name" value="ABC_TRANSPORTER_1"/>
    <property type="match status" value="1"/>
</dbReference>
<protein>
    <submittedName>
        <fullName evidence="5">ABC transporter ATP-binding protein</fullName>
    </submittedName>
</protein>
<dbReference type="InterPro" id="IPR017911">
    <property type="entry name" value="MacB-like_ATP-bd"/>
</dbReference>
<proteinExistence type="predicted"/>
<dbReference type="CDD" id="cd03255">
    <property type="entry name" value="ABC_MJ0796_LolCDE_FtsE"/>
    <property type="match status" value="1"/>
</dbReference>
<dbReference type="Pfam" id="PF00005">
    <property type="entry name" value="ABC_tran"/>
    <property type="match status" value="1"/>
</dbReference>
<dbReference type="Gene3D" id="3.40.50.300">
    <property type="entry name" value="P-loop containing nucleotide triphosphate hydrolases"/>
    <property type="match status" value="1"/>
</dbReference>
<accession>A0ABQ3WX36</accession>
<dbReference type="InterPro" id="IPR017871">
    <property type="entry name" value="ABC_transporter-like_CS"/>
</dbReference>
<dbReference type="InterPro" id="IPR015854">
    <property type="entry name" value="ABC_transpr_LolD-like"/>
</dbReference>
<keyword evidence="2" id="KW-0547">Nucleotide-binding</keyword>
<dbReference type="SUPFAM" id="SSF52540">
    <property type="entry name" value="P-loop containing nucleoside triphosphate hydrolases"/>
    <property type="match status" value="1"/>
</dbReference>
<dbReference type="PROSITE" id="PS50893">
    <property type="entry name" value="ABC_TRANSPORTER_2"/>
    <property type="match status" value="1"/>
</dbReference>
<dbReference type="EMBL" id="BOMF01000157">
    <property type="protein sequence ID" value="GID50711.1"/>
    <property type="molecule type" value="Genomic_DNA"/>
</dbReference>
<evidence type="ECO:0000256" key="2">
    <source>
        <dbReference type="ARBA" id="ARBA00022741"/>
    </source>
</evidence>
<keyword evidence="3 5" id="KW-0067">ATP-binding</keyword>